<feature type="region of interest" description="Disordered" evidence="1">
    <location>
        <begin position="77"/>
        <end position="96"/>
    </location>
</feature>
<protein>
    <submittedName>
        <fullName evidence="2">Uncharacterized protein</fullName>
    </submittedName>
</protein>
<evidence type="ECO:0000313" key="2">
    <source>
        <dbReference type="EMBL" id="KAJ8332040.1"/>
    </source>
</evidence>
<evidence type="ECO:0000313" key="3">
    <source>
        <dbReference type="Proteomes" id="UP001152622"/>
    </source>
</evidence>
<organism evidence="2 3">
    <name type="scientific">Synaphobranchus kaupii</name>
    <name type="common">Kaup's arrowtooth eel</name>
    <dbReference type="NCBI Taxonomy" id="118154"/>
    <lineage>
        <taxon>Eukaryota</taxon>
        <taxon>Metazoa</taxon>
        <taxon>Chordata</taxon>
        <taxon>Craniata</taxon>
        <taxon>Vertebrata</taxon>
        <taxon>Euteleostomi</taxon>
        <taxon>Actinopterygii</taxon>
        <taxon>Neopterygii</taxon>
        <taxon>Teleostei</taxon>
        <taxon>Anguilliformes</taxon>
        <taxon>Synaphobranchidae</taxon>
        <taxon>Synaphobranchus</taxon>
    </lineage>
</organism>
<keyword evidence="3" id="KW-1185">Reference proteome</keyword>
<name>A0A9Q1I992_SYNKA</name>
<sequence>MYEGNFLPCQSDQSDCAASTFSSLPPCHLFQITPVIRCETLSGWGHSMRFGGVGVWKEPFPETPGAVILYSITPVRPSSQDHASGGQKPESTNQEKECLAPAVREFWDFMIVTGLRALWELGNTDRILLLLLRSAPLHRGSIKNARRVTGRVFKALKTGPSFSERKGNTTGGGGGGRKNTPGSDVQAHTGTMSP</sequence>
<evidence type="ECO:0000256" key="1">
    <source>
        <dbReference type="SAM" id="MobiDB-lite"/>
    </source>
</evidence>
<dbReference type="Proteomes" id="UP001152622">
    <property type="component" value="Unassembled WGS sequence"/>
</dbReference>
<comment type="caution">
    <text evidence="2">The sequence shown here is derived from an EMBL/GenBank/DDBJ whole genome shotgun (WGS) entry which is preliminary data.</text>
</comment>
<reference evidence="2" key="1">
    <citation type="journal article" date="2023" name="Science">
        <title>Genome structures resolve the early diversification of teleost fishes.</title>
        <authorList>
            <person name="Parey E."/>
            <person name="Louis A."/>
            <person name="Montfort J."/>
            <person name="Bouchez O."/>
            <person name="Roques C."/>
            <person name="Iampietro C."/>
            <person name="Lluch J."/>
            <person name="Castinel A."/>
            <person name="Donnadieu C."/>
            <person name="Desvignes T."/>
            <person name="Floi Bucao C."/>
            <person name="Jouanno E."/>
            <person name="Wen M."/>
            <person name="Mejri S."/>
            <person name="Dirks R."/>
            <person name="Jansen H."/>
            <person name="Henkel C."/>
            <person name="Chen W.J."/>
            <person name="Zahm M."/>
            <person name="Cabau C."/>
            <person name="Klopp C."/>
            <person name="Thompson A.W."/>
            <person name="Robinson-Rechavi M."/>
            <person name="Braasch I."/>
            <person name="Lecointre G."/>
            <person name="Bobe J."/>
            <person name="Postlethwait J.H."/>
            <person name="Berthelot C."/>
            <person name="Roest Crollius H."/>
            <person name="Guiguen Y."/>
        </authorList>
    </citation>
    <scope>NUCLEOTIDE SEQUENCE</scope>
    <source>
        <strain evidence="2">WJC10195</strain>
    </source>
</reference>
<proteinExistence type="predicted"/>
<dbReference type="EMBL" id="JAINUF010000054">
    <property type="protein sequence ID" value="KAJ8332040.1"/>
    <property type="molecule type" value="Genomic_DNA"/>
</dbReference>
<feature type="region of interest" description="Disordered" evidence="1">
    <location>
        <begin position="159"/>
        <end position="194"/>
    </location>
</feature>
<feature type="compositionally biased region" description="Polar residues" evidence="1">
    <location>
        <begin position="180"/>
        <end position="194"/>
    </location>
</feature>
<accession>A0A9Q1I992</accession>
<dbReference type="AlphaFoldDB" id="A0A9Q1I992"/>
<gene>
    <name evidence="2" type="ORF">SKAU_G00429780</name>
</gene>